<name>A0A8J5ZF70_9ROSI</name>
<feature type="region of interest" description="Disordered" evidence="1">
    <location>
        <begin position="1"/>
        <end position="34"/>
    </location>
</feature>
<dbReference type="Proteomes" id="UP000701853">
    <property type="component" value="Chromosome 2"/>
</dbReference>
<evidence type="ECO:0000256" key="1">
    <source>
        <dbReference type="SAM" id="MobiDB-lite"/>
    </source>
</evidence>
<keyword evidence="3" id="KW-1185">Reference proteome</keyword>
<protein>
    <submittedName>
        <fullName evidence="2">Uncharacterized protein</fullName>
    </submittedName>
</protein>
<sequence length="668" mass="75235">MMKGKENVSNESATKPLGVSITQSPTLPSLPLRNSDEQEDVYADDNNQQDFQRYLQVMHRRVQAMLKRQRFDIISRLLGAKESQWSKWKPFAVDVKMMKGKEKVSKEAATKPSIVSITQSPTLPNLPPRNRSNTISRRFGANESQWVRWKPFAGNALKNTGNAEETMPSLLRAIDVKMMKGKEKVSNESAAKPSGVSITQSPTLPSLPPRNRSDTISRRFGANESQWSSDEEEDVYADDNNQQKLLIREKVANNLPWFNTSDINSGFSETSSGNAPNNTRNDEDSAMEAICWCLSLDGYEDEQRMMRGKRKVSNEAPTKPSVASITQSPTSTSLPPKSRCFFYSRGFYDDERKRNLSEVVAKPSVVSITQSPASPSLPARNRFKLMSSTSFLDDLVLTNHNGAIKIMKGKEKVSNEAAIKPLVVSITQPRTLPSLPPRYRFKFMIKIMKGKEKVNNEIAIKPLVVSITQPRTLPNLPPRYRFDIVSKRFGANESQWSNDEEKDVFEDDKNEEAAAKPSVVSITQPPTLASLPRRTRFKFMSKIIQSRTSFLDYLVLMNHIGVNSTSFLDDLVLMNHHEEVDVKTMKGKEKVSNESTAKPSGVSITQAPTLPSLPPRNRSDTISRRFGANESQWSSDEEEDVYADDNNQQMEAICWCLSLDGYEDEQRA</sequence>
<accession>A0A8J5ZF70</accession>
<feature type="region of interest" description="Disordered" evidence="1">
    <location>
        <begin position="309"/>
        <end position="331"/>
    </location>
</feature>
<dbReference type="EMBL" id="JAHUZN010000002">
    <property type="protein sequence ID" value="KAG8500490.1"/>
    <property type="molecule type" value="Genomic_DNA"/>
</dbReference>
<organism evidence="2 3">
    <name type="scientific">Gossypium anomalum</name>
    <dbReference type="NCBI Taxonomy" id="47600"/>
    <lineage>
        <taxon>Eukaryota</taxon>
        <taxon>Viridiplantae</taxon>
        <taxon>Streptophyta</taxon>
        <taxon>Embryophyta</taxon>
        <taxon>Tracheophyta</taxon>
        <taxon>Spermatophyta</taxon>
        <taxon>Magnoliopsida</taxon>
        <taxon>eudicotyledons</taxon>
        <taxon>Gunneridae</taxon>
        <taxon>Pentapetalae</taxon>
        <taxon>rosids</taxon>
        <taxon>malvids</taxon>
        <taxon>Malvales</taxon>
        <taxon>Malvaceae</taxon>
        <taxon>Malvoideae</taxon>
        <taxon>Gossypium</taxon>
    </lineage>
</organism>
<evidence type="ECO:0000313" key="3">
    <source>
        <dbReference type="Proteomes" id="UP000701853"/>
    </source>
</evidence>
<feature type="compositionally biased region" description="Polar residues" evidence="1">
    <location>
        <begin position="593"/>
        <end position="609"/>
    </location>
</feature>
<evidence type="ECO:0000313" key="2">
    <source>
        <dbReference type="EMBL" id="KAG8500490.1"/>
    </source>
</evidence>
<proteinExistence type="predicted"/>
<comment type="caution">
    <text evidence="2">The sequence shown here is derived from an EMBL/GenBank/DDBJ whole genome shotgun (WGS) entry which is preliminary data.</text>
</comment>
<reference evidence="2 3" key="1">
    <citation type="journal article" date="2021" name="bioRxiv">
        <title>The Gossypium anomalum genome as a resource for cotton improvement and evolutionary analysis of hybrid incompatibility.</title>
        <authorList>
            <person name="Grover C.E."/>
            <person name="Yuan D."/>
            <person name="Arick M.A."/>
            <person name="Miller E.R."/>
            <person name="Hu G."/>
            <person name="Peterson D.G."/>
            <person name="Wendel J.F."/>
            <person name="Udall J.A."/>
        </authorList>
    </citation>
    <scope>NUCLEOTIDE SEQUENCE [LARGE SCALE GENOMIC DNA]</scope>
    <source>
        <strain evidence="2">JFW-Udall</strain>
        <tissue evidence="2">Leaf</tissue>
    </source>
</reference>
<feature type="region of interest" description="Disordered" evidence="1">
    <location>
        <begin position="184"/>
        <end position="236"/>
    </location>
</feature>
<feature type="region of interest" description="Disordered" evidence="1">
    <location>
        <begin position="587"/>
        <end position="642"/>
    </location>
</feature>
<dbReference type="AlphaFoldDB" id="A0A8J5ZF70"/>
<feature type="compositionally biased region" description="Polar residues" evidence="1">
    <location>
        <begin position="321"/>
        <end position="331"/>
    </location>
</feature>
<gene>
    <name evidence="2" type="ORF">CXB51_004530</name>
</gene>